<proteinExistence type="predicted"/>
<protein>
    <recommendedName>
        <fullName evidence="1">HTH cro/C1-type domain-containing protein</fullName>
    </recommendedName>
</protein>
<dbReference type="RefSeq" id="WP_344893933.1">
    <property type="nucleotide sequence ID" value="NZ_BAAAWD010000007.1"/>
</dbReference>
<evidence type="ECO:0000259" key="1">
    <source>
        <dbReference type="PROSITE" id="PS50943"/>
    </source>
</evidence>
<accession>A0ABP6KDW8</accession>
<dbReference type="EMBL" id="BAAAWD010000007">
    <property type="protein sequence ID" value="GAA3004709.1"/>
    <property type="molecule type" value="Genomic_DNA"/>
</dbReference>
<dbReference type="Proteomes" id="UP001499930">
    <property type="component" value="Unassembled WGS sequence"/>
</dbReference>
<evidence type="ECO:0000313" key="3">
    <source>
        <dbReference type="Proteomes" id="UP001499930"/>
    </source>
</evidence>
<dbReference type="CDD" id="cd00093">
    <property type="entry name" value="HTH_XRE"/>
    <property type="match status" value="1"/>
</dbReference>
<sequence length="404" mass="44465">MTSPPLAERLNRLFAATPNPETGRPYKLREAARMITAGKAADGTDFPPTPIVVGYLSQLTSGQRSGLSLDKALGIAWFFGIDVQELATARHPGRTAAPDTRLTSEPTHPYPASSVFLAHRPAEQVGPNRLGARLRSMRDEHGLTAAEAADAIGVDESVVTGIEDGTAELQPTDLEELLLLYGVNDPYQRELLAAVARGEHDDAWWYDDVSRLPLWLLVNLAVEDGAELLRSYNNDTVPALLQTERYARASRLAVHHPDPAPEQIDLAWRILRRRQERVLDGTLRIWAVVQEHALLDPIGGPDVLLEQLAHLAEAAERPHVALQVNLTRDGRYRPRGGAFSLFGVGQGADAVYVPQLVTDNMITDPLQVAEYRMAHTRLSLSAEPAARTPKVLAEFRRRILDGTR</sequence>
<name>A0ABP6KDW8_9ACTN</name>
<dbReference type="InterPro" id="IPR001387">
    <property type="entry name" value="Cro/C1-type_HTH"/>
</dbReference>
<feature type="domain" description="HTH cro/C1-type" evidence="1">
    <location>
        <begin position="134"/>
        <end position="188"/>
    </location>
</feature>
<dbReference type="PROSITE" id="PS50943">
    <property type="entry name" value="HTH_CROC1"/>
    <property type="match status" value="1"/>
</dbReference>
<dbReference type="Pfam" id="PF13560">
    <property type="entry name" value="HTH_31"/>
    <property type="match status" value="1"/>
</dbReference>
<dbReference type="InterPro" id="IPR043917">
    <property type="entry name" value="DUF5753"/>
</dbReference>
<dbReference type="SUPFAM" id="SSF47413">
    <property type="entry name" value="lambda repressor-like DNA-binding domains"/>
    <property type="match status" value="1"/>
</dbReference>
<reference evidence="3" key="1">
    <citation type="journal article" date="2019" name="Int. J. Syst. Evol. Microbiol.">
        <title>The Global Catalogue of Microorganisms (GCM) 10K type strain sequencing project: providing services to taxonomists for standard genome sequencing and annotation.</title>
        <authorList>
            <consortium name="The Broad Institute Genomics Platform"/>
            <consortium name="The Broad Institute Genome Sequencing Center for Infectious Disease"/>
            <person name="Wu L."/>
            <person name="Ma J."/>
        </authorList>
    </citation>
    <scope>NUCLEOTIDE SEQUENCE [LARGE SCALE GENOMIC DNA]</scope>
    <source>
        <strain evidence="3">JCM 3106</strain>
    </source>
</reference>
<dbReference type="SMART" id="SM00530">
    <property type="entry name" value="HTH_XRE"/>
    <property type="match status" value="2"/>
</dbReference>
<dbReference type="Pfam" id="PF19054">
    <property type="entry name" value="DUF5753"/>
    <property type="match status" value="1"/>
</dbReference>
<dbReference type="InterPro" id="IPR010982">
    <property type="entry name" value="Lambda_DNA-bd_dom_sf"/>
</dbReference>
<organism evidence="2 3">
    <name type="scientific">Streptosporangium longisporum</name>
    <dbReference type="NCBI Taxonomy" id="46187"/>
    <lineage>
        <taxon>Bacteria</taxon>
        <taxon>Bacillati</taxon>
        <taxon>Actinomycetota</taxon>
        <taxon>Actinomycetes</taxon>
        <taxon>Streptosporangiales</taxon>
        <taxon>Streptosporangiaceae</taxon>
        <taxon>Streptosporangium</taxon>
    </lineage>
</organism>
<comment type="caution">
    <text evidence="2">The sequence shown here is derived from an EMBL/GenBank/DDBJ whole genome shotgun (WGS) entry which is preliminary data.</text>
</comment>
<dbReference type="Gene3D" id="1.10.260.40">
    <property type="entry name" value="lambda repressor-like DNA-binding domains"/>
    <property type="match status" value="2"/>
</dbReference>
<keyword evidence="3" id="KW-1185">Reference proteome</keyword>
<evidence type="ECO:0000313" key="2">
    <source>
        <dbReference type="EMBL" id="GAA3004709.1"/>
    </source>
</evidence>
<gene>
    <name evidence="2" type="ORF">GCM10017559_27940</name>
</gene>